<feature type="region of interest" description="Disordered" evidence="2">
    <location>
        <begin position="520"/>
        <end position="646"/>
    </location>
</feature>
<keyword evidence="3" id="KW-1133">Transmembrane helix</keyword>
<feature type="region of interest" description="Disordered" evidence="2">
    <location>
        <begin position="41"/>
        <end position="84"/>
    </location>
</feature>
<feature type="coiled-coil region" evidence="1">
    <location>
        <begin position="900"/>
        <end position="973"/>
    </location>
</feature>
<evidence type="ECO:0000256" key="3">
    <source>
        <dbReference type="SAM" id="Phobius"/>
    </source>
</evidence>
<reference evidence="5 6" key="1">
    <citation type="journal article" date="2014" name="Nat. Commun.">
        <title>Klebsormidium flaccidum genome reveals primary factors for plant terrestrial adaptation.</title>
        <authorList>
            <person name="Hori K."/>
            <person name="Maruyama F."/>
            <person name="Fujisawa T."/>
            <person name="Togashi T."/>
            <person name="Yamamoto N."/>
            <person name="Seo M."/>
            <person name="Sato S."/>
            <person name="Yamada T."/>
            <person name="Mori H."/>
            <person name="Tajima N."/>
            <person name="Moriyama T."/>
            <person name="Ikeuchi M."/>
            <person name="Watanabe M."/>
            <person name="Wada H."/>
            <person name="Kobayashi K."/>
            <person name="Saito M."/>
            <person name="Masuda T."/>
            <person name="Sasaki-Sekimoto Y."/>
            <person name="Mashiguchi K."/>
            <person name="Awai K."/>
            <person name="Shimojima M."/>
            <person name="Masuda S."/>
            <person name="Iwai M."/>
            <person name="Nobusawa T."/>
            <person name="Narise T."/>
            <person name="Kondo S."/>
            <person name="Saito H."/>
            <person name="Sato R."/>
            <person name="Murakawa M."/>
            <person name="Ihara Y."/>
            <person name="Oshima-Yamada Y."/>
            <person name="Ohtaka K."/>
            <person name="Satoh M."/>
            <person name="Sonobe K."/>
            <person name="Ishii M."/>
            <person name="Ohtani R."/>
            <person name="Kanamori-Sato M."/>
            <person name="Honoki R."/>
            <person name="Miyazaki D."/>
            <person name="Mochizuki H."/>
            <person name="Umetsu J."/>
            <person name="Higashi K."/>
            <person name="Shibata D."/>
            <person name="Kamiya Y."/>
            <person name="Sato N."/>
            <person name="Nakamura Y."/>
            <person name="Tabata S."/>
            <person name="Ida S."/>
            <person name="Kurokawa K."/>
            <person name="Ohta H."/>
        </authorList>
    </citation>
    <scope>NUCLEOTIDE SEQUENCE [LARGE SCALE GENOMIC DNA]</scope>
    <source>
        <strain evidence="5 6">NIES-2285</strain>
    </source>
</reference>
<dbReference type="OrthoDB" id="1931230at2759"/>
<dbReference type="AlphaFoldDB" id="A0A1Y1I2Y6"/>
<dbReference type="Proteomes" id="UP000054558">
    <property type="component" value="Unassembled WGS sequence"/>
</dbReference>
<feature type="compositionally biased region" description="Polar residues" evidence="2">
    <location>
        <begin position="201"/>
        <end position="212"/>
    </location>
</feature>
<dbReference type="PANTHER" id="PTHR33740">
    <property type="entry name" value="GPI-ANCHORED ADHESIN-LIKE PROTEIN"/>
    <property type="match status" value="1"/>
</dbReference>
<feature type="domain" description="SLH" evidence="4">
    <location>
        <begin position="710"/>
        <end position="781"/>
    </location>
</feature>
<name>A0A1Y1I2Y6_KLENI</name>
<feature type="compositionally biased region" description="Basic and acidic residues" evidence="2">
    <location>
        <begin position="262"/>
        <end position="272"/>
    </location>
</feature>
<dbReference type="InterPro" id="IPR001119">
    <property type="entry name" value="SLH_dom"/>
</dbReference>
<feature type="compositionally biased region" description="Basic and acidic residues" evidence="2">
    <location>
        <begin position="213"/>
        <end position="238"/>
    </location>
</feature>
<feature type="compositionally biased region" description="Basic and acidic residues" evidence="2">
    <location>
        <begin position="432"/>
        <end position="456"/>
    </location>
</feature>
<keyword evidence="6" id="KW-1185">Reference proteome</keyword>
<feature type="region of interest" description="Disordered" evidence="2">
    <location>
        <begin position="257"/>
        <end position="457"/>
    </location>
</feature>
<feature type="compositionally biased region" description="Basic and acidic residues" evidence="2">
    <location>
        <begin position="183"/>
        <end position="198"/>
    </location>
</feature>
<evidence type="ECO:0000259" key="4">
    <source>
        <dbReference type="PROSITE" id="PS51272"/>
    </source>
</evidence>
<feature type="compositionally biased region" description="Basic and acidic residues" evidence="2">
    <location>
        <begin position="305"/>
        <end position="340"/>
    </location>
</feature>
<evidence type="ECO:0000256" key="1">
    <source>
        <dbReference type="SAM" id="Coils"/>
    </source>
</evidence>
<organism evidence="5 6">
    <name type="scientific">Klebsormidium nitens</name>
    <name type="common">Green alga</name>
    <name type="synonym">Ulothrix nitens</name>
    <dbReference type="NCBI Taxonomy" id="105231"/>
    <lineage>
        <taxon>Eukaryota</taxon>
        <taxon>Viridiplantae</taxon>
        <taxon>Streptophyta</taxon>
        <taxon>Klebsormidiophyceae</taxon>
        <taxon>Klebsormidiales</taxon>
        <taxon>Klebsormidiaceae</taxon>
        <taxon>Klebsormidium</taxon>
    </lineage>
</organism>
<sequence length="1170" mass="124413">MHLPAVGLTNAAKLNGLRGGGRCMHSKREKRLCVHASAGDSGLQESAPAAGKSATGSPNGGVDCTSAQEPVAKSGQTDTATNGVNGASTVEKVAQKSGVAHQGRLAKASDWFHEAAEEEAFTKWLPVVQEKERELPLVAVVGLTAGGLVLAIVLFLQGWSRVQHRVPGLPRLPFSVHKPHHGAKPEELGAAEKSRTEAEPQGTQGPTASLSSVHRETMADTARAEPVESAQSEKKDESGGFGKSVFKSVASLVPGFKHKKADKSTETPKEGAKGPVENAQSEKKDESSGIGKSVVEEVSALVPGLDKKGDGNAEEGKKGAEMEEVGGGKEKKGLEMEDVARQQGNTGEKDGGEGESKPVDHSGDAHLESSAVSEAETKKTLQDSARQSLIEKPDILISPIGATDTIEAERPSEKPAVQPAHEEAAQPTVQSVHDDAAQQRQVEKPEGAATRLRENEPAPVVLEPAVNVVVLRGGDGRRAPPSSPALMGGGSPTAVEENKGAVPAGILRAAADMLRSKELVDLDRGEDATPGESVSEKGEGVSAEREGVSEEKAASKLETGETREGGEKNQLLPEGGNDGQASEARDSPQEGIKSAGGKVPLPTNPLQGVSRPRAGGESFQDWYAKQKSGAGKSDVSASSKRPAGDLKPSAYVDKAQLQALQALQKLSVVEPDVQPTAVCSRRDFARWLLSGSSVLTGTPGVHPVPSEGVTDTAFDDVTFDDEDFAAIQGLAEAGIIPSRLSHGSAASSDGQFHPDAPLTRQDLVRWKMALDRRRLPTEADPKTAVLESWGFLDAELVHPATLPAMIADFQAGDQSVIARAFGYTLRFQPHKPVSVAQAAAALAAGSASETVSERVSEMESYRAADEVFREEAREQREIIEAVAARGEEIVKQLEADKGALAETRTTVDEAIKELNAHRDAIRAESAQLAQSVEQARSIILELSSGRSVSETERNALQAELQKLEDQRVAIEAVTSEAELHIGAEIRKARAAVEGLEGVREVLQSTNTNGRESESEQRPDSALTNGKPLVDLFDERMELADERARNPLKHAVRVASAHMDAAKGHVARLSRRVRSDGGDVMDSLREKTGHVAAAGSEFVRDVPEKVRQTVPSDVQDKVRTTVERVWARVERLLLLAWETLLRVWYFVLGYLRVGTERVKGVLASVQNGGRR</sequence>
<proteinExistence type="predicted"/>
<dbReference type="PANTHER" id="PTHR33740:SF3">
    <property type="entry name" value="GPI-ANCHORED ADHESIN-LIKE PROTEIN"/>
    <property type="match status" value="1"/>
</dbReference>
<feature type="transmembrane region" description="Helical" evidence="3">
    <location>
        <begin position="137"/>
        <end position="159"/>
    </location>
</feature>
<gene>
    <name evidence="5" type="ORF">KFL_002270180</name>
</gene>
<feature type="compositionally biased region" description="Basic and acidic residues" evidence="2">
    <location>
        <begin position="534"/>
        <end position="567"/>
    </location>
</feature>
<dbReference type="EMBL" id="DF237176">
    <property type="protein sequence ID" value="GAQ85284.1"/>
    <property type="molecule type" value="Genomic_DNA"/>
</dbReference>
<feature type="region of interest" description="Disordered" evidence="2">
    <location>
        <begin position="174"/>
        <end position="242"/>
    </location>
</feature>
<evidence type="ECO:0000313" key="6">
    <source>
        <dbReference type="Proteomes" id="UP000054558"/>
    </source>
</evidence>
<accession>A0A1Y1I2Y6</accession>
<keyword evidence="3" id="KW-0472">Membrane</keyword>
<evidence type="ECO:0000256" key="2">
    <source>
        <dbReference type="SAM" id="MobiDB-lite"/>
    </source>
</evidence>
<feature type="compositionally biased region" description="Basic and acidic residues" evidence="2">
    <location>
        <begin position="347"/>
        <end position="367"/>
    </location>
</feature>
<evidence type="ECO:0000313" key="5">
    <source>
        <dbReference type="EMBL" id="GAQ85284.1"/>
    </source>
</evidence>
<keyword evidence="1" id="KW-0175">Coiled coil</keyword>
<feature type="compositionally biased region" description="Polar residues" evidence="2">
    <location>
        <begin position="74"/>
        <end position="84"/>
    </location>
</feature>
<feature type="region of interest" description="Disordered" evidence="2">
    <location>
        <begin position="473"/>
        <end position="499"/>
    </location>
</feature>
<keyword evidence="3" id="KW-0812">Transmembrane</keyword>
<dbReference type="PROSITE" id="PS51272">
    <property type="entry name" value="SLH"/>
    <property type="match status" value="1"/>
</dbReference>
<protein>
    <recommendedName>
        <fullName evidence="4">SLH domain-containing protein</fullName>
    </recommendedName>
</protein>
<dbReference type="OMA" id="VTHANTH"/>
<feature type="region of interest" description="Disordered" evidence="2">
    <location>
        <begin position="1003"/>
        <end position="1025"/>
    </location>
</feature>